<evidence type="ECO:0000313" key="2">
    <source>
        <dbReference type="Proteomes" id="UP000006729"/>
    </source>
</evidence>
<dbReference type="AlphaFoldDB" id="A0A3N7FZ59"/>
<keyword evidence="2" id="KW-1185">Reference proteome</keyword>
<protein>
    <submittedName>
        <fullName evidence="1">Uncharacterized protein</fullName>
    </submittedName>
</protein>
<evidence type="ECO:0000313" key="1">
    <source>
        <dbReference type="EMBL" id="RQO86918.1"/>
    </source>
</evidence>
<dbReference type="EMBL" id="CM009291">
    <property type="protein sequence ID" value="RQO86918.1"/>
    <property type="molecule type" value="Genomic_DNA"/>
</dbReference>
<name>A0A3N7FZ59_POPTR</name>
<sequence length="109" mass="12617">MMIGFTTSKALTASLIVILIFYTLRWRSVCAFFSKRSCQVLSAKYEPIEAGLDKAQVNLASYWDTCKYLYESVGRISCSYAFVSWCTSFVREQIKHRMKLVLKRDVFSN</sequence>
<dbReference type="Proteomes" id="UP000006729">
    <property type="component" value="Chromosome 2"/>
</dbReference>
<accession>A0A3N7FZ59</accession>
<gene>
    <name evidence="1" type="ORF">POPTR_002G131750</name>
</gene>
<dbReference type="InParanoid" id="A0A3N7FZ59"/>
<reference evidence="1 2" key="1">
    <citation type="journal article" date="2006" name="Science">
        <title>The genome of black cottonwood, Populus trichocarpa (Torr. &amp; Gray).</title>
        <authorList>
            <person name="Tuskan G.A."/>
            <person name="Difazio S."/>
            <person name="Jansson S."/>
            <person name="Bohlmann J."/>
            <person name="Grigoriev I."/>
            <person name="Hellsten U."/>
            <person name="Putnam N."/>
            <person name="Ralph S."/>
            <person name="Rombauts S."/>
            <person name="Salamov A."/>
            <person name="Schein J."/>
            <person name="Sterck L."/>
            <person name="Aerts A."/>
            <person name="Bhalerao R.R."/>
            <person name="Bhalerao R.P."/>
            <person name="Blaudez D."/>
            <person name="Boerjan W."/>
            <person name="Brun A."/>
            <person name="Brunner A."/>
            <person name="Busov V."/>
            <person name="Campbell M."/>
            <person name="Carlson J."/>
            <person name="Chalot M."/>
            <person name="Chapman J."/>
            <person name="Chen G.L."/>
            <person name="Cooper D."/>
            <person name="Coutinho P.M."/>
            <person name="Couturier J."/>
            <person name="Covert S."/>
            <person name="Cronk Q."/>
            <person name="Cunningham R."/>
            <person name="Davis J."/>
            <person name="Degroeve S."/>
            <person name="Dejardin A."/>
            <person name="Depamphilis C."/>
            <person name="Detter J."/>
            <person name="Dirks B."/>
            <person name="Dubchak I."/>
            <person name="Duplessis S."/>
            <person name="Ehlting J."/>
            <person name="Ellis B."/>
            <person name="Gendler K."/>
            <person name="Goodstein D."/>
            <person name="Gribskov M."/>
            <person name="Grimwood J."/>
            <person name="Groover A."/>
            <person name="Gunter L."/>
            <person name="Hamberger B."/>
            <person name="Heinze B."/>
            <person name="Helariutta Y."/>
            <person name="Henrissat B."/>
            <person name="Holligan D."/>
            <person name="Holt R."/>
            <person name="Huang W."/>
            <person name="Islam-Faridi N."/>
            <person name="Jones S."/>
            <person name="Jones-Rhoades M."/>
            <person name="Jorgensen R."/>
            <person name="Joshi C."/>
            <person name="Kangasjarvi J."/>
            <person name="Karlsson J."/>
            <person name="Kelleher C."/>
            <person name="Kirkpatrick R."/>
            <person name="Kirst M."/>
            <person name="Kohler A."/>
            <person name="Kalluri U."/>
            <person name="Larimer F."/>
            <person name="Leebens-Mack J."/>
            <person name="Leple J.C."/>
            <person name="Locascio P."/>
            <person name="Lou Y."/>
            <person name="Lucas S."/>
            <person name="Martin F."/>
            <person name="Montanini B."/>
            <person name="Napoli C."/>
            <person name="Nelson D.R."/>
            <person name="Nelson C."/>
            <person name="Nieminen K."/>
            <person name="Nilsson O."/>
            <person name="Pereda V."/>
            <person name="Peter G."/>
            <person name="Philippe R."/>
            <person name="Pilate G."/>
            <person name="Poliakov A."/>
            <person name="Razumovskaya J."/>
            <person name="Richardson P."/>
            <person name="Rinaldi C."/>
            <person name="Ritland K."/>
            <person name="Rouze P."/>
            <person name="Ryaboy D."/>
            <person name="Schmutz J."/>
            <person name="Schrader J."/>
            <person name="Segerman B."/>
            <person name="Shin H."/>
            <person name="Siddiqui A."/>
            <person name="Sterky F."/>
            <person name="Terry A."/>
            <person name="Tsai C.J."/>
            <person name="Uberbacher E."/>
            <person name="Unneberg P."/>
            <person name="Vahala J."/>
            <person name="Wall K."/>
            <person name="Wessler S."/>
            <person name="Yang G."/>
            <person name="Yin T."/>
            <person name="Douglas C."/>
            <person name="Marra M."/>
            <person name="Sandberg G."/>
            <person name="Van de Peer Y."/>
            <person name="Rokhsar D."/>
        </authorList>
    </citation>
    <scope>NUCLEOTIDE SEQUENCE [LARGE SCALE GENOMIC DNA]</scope>
    <source>
        <strain evidence="2">cv. Nisqually</strain>
    </source>
</reference>
<organism evidence="1 2">
    <name type="scientific">Populus trichocarpa</name>
    <name type="common">Western balsam poplar</name>
    <name type="synonym">Populus balsamifera subsp. trichocarpa</name>
    <dbReference type="NCBI Taxonomy" id="3694"/>
    <lineage>
        <taxon>Eukaryota</taxon>
        <taxon>Viridiplantae</taxon>
        <taxon>Streptophyta</taxon>
        <taxon>Embryophyta</taxon>
        <taxon>Tracheophyta</taxon>
        <taxon>Spermatophyta</taxon>
        <taxon>Magnoliopsida</taxon>
        <taxon>eudicotyledons</taxon>
        <taxon>Gunneridae</taxon>
        <taxon>Pentapetalae</taxon>
        <taxon>rosids</taxon>
        <taxon>fabids</taxon>
        <taxon>Malpighiales</taxon>
        <taxon>Salicaceae</taxon>
        <taxon>Saliceae</taxon>
        <taxon>Populus</taxon>
    </lineage>
</organism>
<proteinExistence type="predicted"/>